<reference evidence="2 3" key="1">
    <citation type="submission" date="2017-10" db="EMBL/GenBank/DDBJ databases">
        <title>Sequencing the genomes of 1000 actinobacteria strains.</title>
        <authorList>
            <person name="Klenk H.-P."/>
        </authorList>
    </citation>
    <scope>NUCLEOTIDE SEQUENCE [LARGE SCALE GENOMIC DNA]</scope>
    <source>
        <strain evidence="2 3">DSM 46092</strain>
    </source>
</reference>
<feature type="transmembrane region" description="Helical" evidence="1">
    <location>
        <begin position="47"/>
        <end position="66"/>
    </location>
</feature>
<dbReference type="EMBL" id="PDJK01000002">
    <property type="protein sequence ID" value="PFG48493.1"/>
    <property type="molecule type" value="Genomic_DNA"/>
</dbReference>
<dbReference type="AlphaFoldDB" id="A0A2A9FC28"/>
<name>A0A2A9FC28_9PSEU</name>
<evidence type="ECO:0000313" key="2">
    <source>
        <dbReference type="EMBL" id="PFG48493.1"/>
    </source>
</evidence>
<gene>
    <name evidence="2" type="ORF">ATK36_3586</name>
</gene>
<keyword evidence="3" id="KW-1185">Reference proteome</keyword>
<protein>
    <recommendedName>
        <fullName evidence="4">MFS transporter</fullName>
    </recommendedName>
</protein>
<evidence type="ECO:0000313" key="3">
    <source>
        <dbReference type="Proteomes" id="UP000243542"/>
    </source>
</evidence>
<keyword evidence="1" id="KW-1133">Transmembrane helix</keyword>
<keyword evidence="1" id="KW-0812">Transmembrane</keyword>
<proteinExistence type="predicted"/>
<feature type="transmembrane region" description="Helical" evidence="1">
    <location>
        <begin position="73"/>
        <end position="92"/>
    </location>
</feature>
<sequence length="108" mass="11287">MCFSYREAGKCHLLTATLVYAAGDLIFGPRSGALAEAAAPPEAKGRYLAAFQYAFTVVQVLAPAVVSVFHVSIWLPWVLVGVCACLAVLGLGRLGPRLPTGAVSPIQS</sequence>
<evidence type="ECO:0008006" key="4">
    <source>
        <dbReference type="Google" id="ProtNLM"/>
    </source>
</evidence>
<accession>A0A2A9FC28</accession>
<keyword evidence="1" id="KW-0472">Membrane</keyword>
<dbReference type="Proteomes" id="UP000243542">
    <property type="component" value="Unassembled WGS sequence"/>
</dbReference>
<comment type="caution">
    <text evidence="2">The sequence shown here is derived from an EMBL/GenBank/DDBJ whole genome shotgun (WGS) entry which is preliminary data.</text>
</comment>
<organism evidence="2 3">
    <name type="scientific">Amycolatopsis sulphurea</name>
    <dbReference type="NCBI Taxonomy" id="76022"/>
    <lineage>
        <taxon>Bacteria</taxon>
        <taxon>Bacillati</taxon>
        <taxon>Actinomycetota</taxon>
        <taxon>Actinomycetes</taxon>
        <taxon>Pseudonocardiales</taxon>
        <taxon>Pseudonocardiaceae</taxon>
        <taxon>Amycolatopsis</taxon>
    </lineage>
</organism>
<evidence type="ECO:0000256" key="1">
    <source>
        <dbReference type="SAM" id="Phobius"/>
    </source>
</evidence>